<reference evidence="3" key="2">
    <citation type="submission" date="2023-05" db="EMBL/GenBank/DDBJ databases">
        <authorList>
            <consortium name="Lawrence Berkeley National Laboratory"/>
            <person name="Steindorff A."/>
            <person name="Hensen N."/>
            <person name="Bonometti L."/>
            <person name="Westerberg I."/>
            <person name="Brannstrom I.O."/>
            <person name="Guillou S."/>
            <person name="Cros-Aarteil S."/>
            <person name="Calhoun S."/>
            <person name="Haridas S."/>
            <person name="Kuo A."/>
            <person name="Mondo S."/>
            <person name="Pangilinan J."/>
            <person name="Riley R."/>
            <person name="Labutti K."/>
            <person name="Andreopoulos B."/>
            <person name="Lipzen A."/>
            <person name="Chen C."/>
            <person name="Yanf M."/>
            <person name="Daum C."/>
            <person name="Ng V."/>
            <person name="Clum A."/>
            <person name="Ohm R."/>
            <person name="Martin F."/>
            <person name="Silar P."/>
            <person name="Natvig D."/>
            <person name="Lalanne C."/>
            <person name="Gautier V."/>
            <person name="Ament-Velasquez S.L."/>
            <person name="Kruys A."/>
            <person name="Hutchinson M.I."/>
            <person name="Powell A.J."/>
            <person name="Barry K."/>
            <person name="Miller A.N."/>
            <person name="Grigoriev I.V."/>
            <person name="Debuchy R."/>
            <person name="Gladieux P."/>
            <person name="Thoren M.H."/>
            <person name="Johannesson H."/>
        </authorList>
    </citation>
    <scope>NUCLEOTIDE SEQUENCE</scope>
    <source>
        <strain evidence="3">CBS 532.94</strain>
    </source>
</reference>
<sequence length="432" mass="47203">MQERISMSDLAQSPEPAASASSVLPIHSTEPTPPTPASAASPVSGLPTPSTGAIQRAQWQANGGRRTHKKSRTGCSTSNSHSPASPAHPPSPYPGGVSEGEGGGEPLPLLELELLHNFTTKTYTTLTAGSSLWEFWRDDVVQLGLACDYIMRAVLAVSALHLAYHRPDRRDFYTEAGILLHQKAARSAMRAMAADNEMDKDTAASLFIFSMLTIFFALASPRRSNPDGTFFIGSSSSTSDRGFPDWAFLVSGGKSIMDVLGARGLDTVAAPFLHYGRARWQAHRAKLDEEKSPNSNGPLLAPLRERIARSPAVTADPDLLHTYAHALDELELALVVSQDPATPRDVLDAMVWLWEVSDSLVPLLRGTEPRQEAVAIFAHFCVLLKQHEAHWWLQGWGEHVMVRAHEVLDAEHRSWIEWPMREMGWMGAGGGR</sequence>
<dbReference type="AlphaFoldDB" id="A0AAN7CBE5"/>
<feature type="region of interest" description="Disordered" evidence="2">
    <location>
        <begin position="1"/>
        <end position="106"/>
    </location>
</feature>
<dbReference type="GO" id="GO:0000981">
    <property type="term" value="F:DNA-binding transcription factor activity, RNA polymerase II-specific"/>
    <property type="evidence" value="ECO:0007669"/>
    <property type="project" value="TreeGrafter"/>
</dbReference>
<dbReference type="Pfam" id="PF11951">
    <property type="entry name" value="Fungal_trans_2"/>
    <property type="match status" value="1"/>
</dbReference>
<keyword evidence="4" id="KW-1185">Reference proteome</keyword>
<feature type="compositionally biased region" description="Low complexity" evidence="2">
    <location>
        <begin position="76"/>
        <end position="85"/>
    </location>
</feature>
<evidence type="ECO:0000313" key="4">
    <source>
        <dbReference type="Proteomes" id="UP001303760"/>
    </source>
</evidence>
<dbReference type="PANTHER" id="PTHR47657">
    <property type="entry name" value="STEROL REGULATORY ELEMENT-BINDING PROTEIN ECM22"/>
    <property type="match status" value="1"/>
</dbReference>
<comment type="caution">
    <text evidence="3">The sequence shown here is derived from an EMBL/GenBank/DDBJ whole genome shotgun (WGS) entry which is preliminary data.</text>
</comment>
<evidence type="ECO:0000256" key="1">
    <source>
        <dbReference type="ARBA" id="ARBA00023242"/>
    </source>
</evidence>
<feature type="compositionally biased region" description="Polar residues" evidence="2">
    <location>
        <begin position="47"/>
        <end position="61"/>
    </location>
</feature>
<gene>
    <name evidence="3" type="ORF">C8A03DRAFT_44025</name>
</gene>
<keyword evidence="1" id="KW-0539">Nucleus</keyword>
<accession>A0AAN7CBE5</accession>
<name>A0AAN7CBE5_9PEZI</name>
<protein>
    <submittedName>
        <fullName evidence="3">Uncharacterized protein</fullName>
    </submittedName>
</protein>
<dbReference type="EMBL" id="MU860105">
    <property type="protein sequence ID" value="KAK4238197.1"/>
    <property type="molecule type" value="Genomic_DNA"/>
</dbReference>
<evidence type="ECO:0000313" key="3">
    <source>
        <dbReference type="EMBL" id="KAK4238197.1"/>
    </source>
</evidence>
<evidence type="ECO:0000256" key="2">
    <source>
        <dbReference type="SAM" id="MobiDB-lite"/>
    </source>
</evidence>
<dbReference type="Proteomes" id="UP001303760">
    <property type="component" value="Unassembled WGS sequence"/>
</dbReference>
<dbReference type="InterPro" id="IPR052400">
    <property type="entry name" value="Zn2-C6_fungal_TF"/>
</dbReference>
<dbReference type="PANTHER" id="PTHR47657:SF7">
    <property type="entry name" value="STEROL REGULATORY ELEMENT-BINDING PROTEIN ECM22"/>
    <property type="match status" value="1"/>
</dbReference>
<organism evidence="3 4">
    <name type="scientific">Achaetomium macrosporum</name>
    <dbReference type="NCBI Taxonomy" id="79813"/>
    <lineage>
        <taxon>Eukaryota</taxon>
        <taxon>Fungi</taxon>
        <taxon>Dikarya</taxon>
        <taxon>Ascomycota</taxon>
        <taxon>Pezizomycotina</taxon>
        <taxon>Sordariomycetes</taxon>
        <taxon>Sordariomycetidae</taxon>
        <taxon>Sordariales</taxon>
        <taxon>Chaetomiaceae</taxon>
        <taxon>Achaetomium</taxon>
    </lineage>
</organism>
<proteinExistence type="predicted"/>
<reference evidence="3" key="1">
    <citation type="journal article" date="2023" name="Mol. Phylogenet. Evol.">
        <title>Genome-scale phylogeny and comparative genomics of the fungal order Sordariales.</title>
        <authorList>
            <person name="Hensen N."/>
            <person name="Bonometti L."/>
            <person name="Westerberg I."/>
            <person name="Brannstrom I.O."/>
            <person name="Guillou S."/>
            <person name="Cros-Aarteil S."/>
            <person name="Calhoun S."/>
            <person name="Haridas S."/>
            <person name="Kuo A."/>
            <person name="Mondo S."/>
            <person name="Pangilinan J."/>
            <person name="Riley R."/>
            <person name="LaButti K."/>
            <person name="Andreopoulos B."/>
            <person name="Lipzen A."/>
            <person name="Chen C."/>
            <person name="Yan M."/>
            <person name="Daum C."/>
            <person name="Ng V."/>
            <person name="Clum A."/>
            <person name="Steindorff A."/>
            <person name="Ohm R.A."/>
            <person name="Martin F."/>
            <person name="Silar P."/>
            <person name="Natvig D.O."/>
            <person name="Lalanne C."/>
            <person name="Gautier V."/>
            <person name="Ament-Velasquez S.L."/>
            <person name="Kruys A."/>
            <person name="Hutchinson M.I."/>
            <person name="Powell A.J."/>
            <person name="Barry K."/>
            <person name="Miller A.N."/>
            <person name="Grigoriev I.V."/>
            <person name="Debuchy R."/>
            <person name="Gladieux P."/>
            <person name="Hiltunen Thoren M."/>
            <person name="Johannesson H."/>
        </authorList>
    </citation>
    <scope>NUCLEOTIDE SEQUENCE</scope>
    <source>
        <strain evidence="3">CBS 532.94</strain>
    </source>
</reference>
<dbReference type="InterPro" id="IPR021858">
    <property type="entry name" value="Fun_TF"/>
</dbReference>
<feature type="compositionally biased region" description="Low complexity" evidence="2">
    <location>
        <begin position="11"/>
        <end position="22"/>
    </location>
</feature>